<keyword evidence="4" id="KW-1185">Reference proteome</keyword>
<dbReference type="RefSeq" id="XP_003738901.2">
    <property type="nucleotide sequence ID" value="XM_003738853.2"/>
</dbReference>
<dbReference type="PANTHER" id="PTHR12327">
    <property type="entry name" value="ALPHA-TUBULIN N-ACETYLTRANSFERASE 1"/>
    <property type="match status" value="1"/>
</dbReference>
<protein>
    <submittedName>
        <fullName evidence="5">Alpha-tubulin N-acetyltransferase 1-like</fullName>
    </submittedName>
</protein>
<reference evidence="5" key="1">
    <citation type="submission" date="2025-08" db="UniProtKB">
        <authorList>
            <consortium name="RefSeq"/>
        </authorList>
    </citation>
    <scope>IDENTIFICATION</scope>
</reference>
<dbReference type="PROSITE" id="PS51730">
    <property type="entry name" value="GNAT_ATAT"/>
    <property type="match status" value="1"/>
</dbReference>
<evidence type="ECO:0000259" key="3">
    <source>
        <dbReference type="PROSITE" id="PS51730"/>
    </source>
</evidence>
<organism evidence="4 5">
    <name type="scientific">Galendromus occidentalis</name>
    <name type="common">western predatory mite</name>
    <dbReference type="NCBI Taxonomy" id="34638"/>
    <lineage>
        <taxon>Eukaryota</taxon>
        <taxon>Metazoa</taxon>
        <taxon>Ecdysozoa</taxon>
        <taxon>Arthropoda</taxon>
        <taxon>Chelicerata</taxon>
        <taxon>Arachnida</taxon>
        <taxon>Acari</taxon>
        <taxon>Parasitiformes</taxon>
        <taxon>Mesostigmata</taxon>
        <taxon>Gamasina</taxon>
        <taxon>Phytoseioidea</taxon>
        <taxon>Phytoseiidae</taxon>
        <taxon>Typhlodrominae</taxon>
        <taxon>Galendromus</taxon>
    </lineage>
</organism>
<accession>A0AAJ6QNJ2</accession>
<feature type="domain" description="N-acetyltransferase" evidence="3">
    <location>
        <begin position="1"/>
        <end position="111"/>
    </location>
</feature>
<dbReference type="GO" id="GO:0005874">
    <property type="term" value="C:microtubule"/>
    <property type="evidence" value="ECO:0007669"/>
    <property type="project" value="InterPro"/>
</dbReference>
<dbReference type="GeneID" id="100902620"/>
<dbReference type="Proteomes" id="UP000694867">
    <property type="component" value="Unplaced"/>
</dbReference>
<dbReference type="KEGG" id="goe:100902620"/>
<evidence type="ECO:0000313" key="5">
    <source>
        <dbReference type="RefSeq" id="XP_003738901.2"/>
    </source>
</evidence>
<dbReference type="GO" id="GO:0019799">
    <property type="term" value="F:tubulin N-acetyltransferase activity"/>
    <property type="evidence" value="ECO:0007669"/>
    <property type="project" value="InterPro"/>
</dbReference>
<dbReference type="Gene3D" id="3.40.630.30">
    <property type="match status" value="1"/>
</dbReference>
<dbReference type="AlphaFoldDB" id="A0AAJ6QNJ2"/>
<dbReference type="PANTHER" id="PTHR12327:SF0">
    <property type="entry name" value="ALPHA-TUBULIN N-ACETYLTRANSFERASE 1"/>
    <property type="match status" value="1"/>
</dbReference>
<keyword evidence="1" id="KW-0808">Transferase</keyword>
<keyword evidence="2" id="KW-0012">Acyltransferase</keyword>
<sequence length="174" mass="20465">MSSSVQEEQSFQKAVGFLKVGWKHLLLQDEVQRTYEMTVLCALDFYVQQKHRRLGYGKKLFDCMLLHEGRRPWDVPVDNPSLSCRRFLRKHFNLSTQIPQMNKFAIFFGFPFPPDKRRRERSGNASAEDFYASKSCTLKFFQDIDDRDDFISKSSSWRVLGLEAPLHDMDELSQ</sequence>
<gene>
    <name evidence="5" type="primary">LOC100902620</name>
</gene>
<evidence type="ECO:0000256" key="2">
    <source>
        <dbReference type="ARBA" id="ARBA00023315"/>
    </source>
</evidence>
<name>A0AAJ6QNJ2_9ACAR</name>
<dbReference type="Pfam" id="PF05301">
    <property type="entry name" value="Acetyltransf_16"/>
    <property type="match status" value="1"/>
</dbReference>
<proteinExistence type="predicted"/>
<dbReference type="InterPro" id="IPR007965">
    <property type="entry name" value="GNAT_ATAT"/>
</dbReference>
<dbReference type="InterPro" id="IPR038746">
    <property type="entry name" value="Atat"/>
</dbReference>
<evidence type="ECO:0000256" key="1">
    <source>
        <dbReference type="ARBA" id="ARBA00022679"/>
    </source>
</evidence>
<evidence type="ECO:0000313" key="4">
    <source>
        <dbReference type="Proteomes" id="UP000694867"/>
    </source>
</evidence>